<gene>
    <name evidence="1" type="ORF">CEURO_LOCUS9751</name>
</gene>
<sequence length="85" mass="9641">MPIYSLHGQNKIICSCFALHNYIRKSKIGDPGFTIIDQDPNFIPDDIFRDVESTSAQSVEHMRIREMAVIRDNIASSLMAARRSS</sequence>
<comment type="caution">
    <text evidence="1">The sequence shown here is derived from an EMBL/GenBank/DDBJ whole genome shotgun (WGS) entry which is preliminary data.</text>
</comment>
<protein>
    <submittedName>
        <fullName evidence="1">Uncharacterized protein</fullName>
    </submittedName>
</protein>
<proteinExistence type="predicted"/>
<reference evidence="1" key="1">
    <citation type="submission" date="2022-07" db="EMBL/GenBank/DDBJ databases">
        <authorList>
            <person name="Macas J."/>
            <person name="Novak P."/>
            <person name="Neumann P."/>
        </authorList>
    </citation>
    <scope>NUCLEOTIDE SEQUENCE</scope>
</reference>
<evidence type="ECO:0000313" key="1">
    <source>
        <dbReference type="EMBL" id="CAH9086739.1"/>
    </source>
</evidence>
<keyword evidence="2" id="KW-1185">Reference proteome</keyword>
<accession>A0A9P1E8G0</accession>
<organism evidence="1 2">
    <name type="scientific">Cuscuta europaea</name>
    <name type="common">European dodder</name>
    <dbReference type="NCBI Taxonomy" id="41803"/>
    <lineage>
        <taxon>Eukaryota</taxon>
        <taxon>Viridiplantae</taxon>
        <taxon>Streptophyta</taxon>
        <taxon>Embryophyta</taxon>
        <taxon>Tracheophyta</taxon>
        <taxon>Spermatophyta</taxon>
        <taxon>Magnoliopsida</taxon>
        <taxon>eudicotyledons</taxon>
        <taxon>Gunneridae</taxon>
        <taxon>Pentapetalae</taxon>
        <taxon>asterids</taxon>
        <taxon>lamiids</taxon>
        <taxon>Solanales</taxon>
        <taxon>Convolvulaceae</taxon>
        <taxon>Cuscuteae</taxon>
        <taxon>Cuscuta</taxon>
        <taxon>Cuscuta subgen. Cuscuta</taxon>
    </lineage>
</organism>
<dbReference type="AlphaFoldDB" id="A0A9P1E8G0"/>
<dbReference type="Proteomes" id="UP001152484">
    <property type="component" value="Unassembled WGS sequence"/>
</dbReference>
<feature type="non-terminal residue" evidence="1">
    <location>
        <position position="85"/>
    </location>
</feature>
<dbReference type="EMBL" id="CAMAPE010000019">
    <property type="protein sequence ID" value="CAH9086739.1"/>
    <property type="molecule type" value="Genomic_DNA"/>
</dbReference>
<name>A0A9P1E8G0_CUSEU</name>
<dbReference type="OrthoDB" id="998700at2759"/>
<evidence type="ECO:0000313" key="2">
    <source>
        <dbReference type="Proteomes" id="UP001152484"/>
    </source>
</evidence>